<dbReference type="Proteomes" id="UP001176940">
    <property type="component" value="Unassembled WGS sequence"/>
</dbReference>
<sequence>MKIELSKKMVAVEIDGKRRKEVQDNRLFEVNRDTLQKLDIPYKYLLGSQPGTKRFLSIGISSVKRKKESYLLTTIQSIFSHCSQDELNELVVVIYLADTSHTYNQNTAEEIQKQFSLEIASGHLIVIRSYNNAYPPLNGLKRNYNDAPERVSFRSKQNVDYAFLVNFCANLTQYYLMLEDDVTCSSHFLTSIKTYVNKNTSPWTTIAFSNLGYIGKLYRNEDLPKLARFLLLFYDEMPCDWLLDLFYKSKAQKDIIRYKPSLFQHIGKYSSFQGTQNRLLDKDFAEVVQTFGDRPLASCFTDIKVYKDNTPDNVCFQGPNFFWGIEIHLGNYFTMVFQEPINIKKISIVTGTSEHPYDVLKSGTVQVGKEKEQNQESCKTFTKIGEFENGNFVLDNINQATGGSIDCLKIQVSAPQDNWLIIQKIGIWVRTETIHNDTASHVVLASKLVQL</sequence>
<evidence type="ECO:0000256" key="2">
    <source>
        <dbReference type="ARBA" id="ARBA00022676"/>
    </source>
</evidence>
<evidence type="ECO:0000259" key="4">
    <source>
        <dbReference type="Pfam" id="PF04666"/>
    </source>
</evidence>
<evidence type="ECO:0008006" key="8">
    <source>
        <dbReference type="Google" id="ProtNLM"/>
    </source>
</evidence>
<comment type="caution">
    <text evidence="6">The sequence shown here is derived from an EMBL/GenBank/DDBJ whole genome shotgun (WGS) entry which is preliminary data.</text>
</comment>
<dbReference type="EMBL" id="CAUEEQ010075474">
    <property type="protein sequence ID" value="CAJ0966556.1"/>
    <property type="molecule type" value="Genomic_DNA"/>
</dbReference>
<dbReference type="Pfam" id="PF04666">
    <property type="entry name" value="MGAT4_cons"/>
    <property type="match status" value="1"/>
</dbReference>
<dbReference type="Pfam" id="PF23524">
    <property type="entry name" value="MGAT4A_C"/>
    <property type="match status" value="1"/>
</dbReference>
<gene>
    <name evidence="6" type="ORF">RIMI_LOCUS21428881</name>
</gene>
<proteinExistence type="predicted"/>
<comment type="pathway">
    <text evidence="1">Protein modification; protein glycosylation.</text>
</comment>
<dbReference type="PANTHER" id="PTHR12062:SF29">
    <property type="entry name" value="ALPHA-1,3-MANNOSYL-GLYCOPROTEIN 4-BETA-N-ACETYLGLUCOSAMINYLTRANSFERASE C"/>
    <property type="match status" value="1"/>
</dbReference>
<dbReference type="PANTHER" id="PTHR12062">
    <property type="entry name" value="N-ACETYLGLUCOSAMINYLTRANSFERASE VI"/>
    <property type="match status" value="1"/>
</dbReference>
<evidence type="ECO:0000256" key="1">
    <source>
        <dbReference type="ARBA" id="ARBA00004922"/>
    </source>
</evidence>
<dbReference type="InterPro" id="IPR057279">
    <property type="entry name" value="MGAT4"/>
</dbReference>
<keyword evidence="3" id="KW-0808">Transferase</keyword>
<reference evidence="6" key="1">
    <citation type="submission" date="2023-07" db="EMBL/GenBank/DDBJ databases">
        <authorList>
            <person name="Stuckert A."/>
        </authorList>
    </citation>
    <scope>NUCLEOTIDE SEQUENCE</scope>
</reference>
<protein>
    <recommendedName>
        <fullName evidence="8">Alpha-1,3-mannosyl-glycoprotein 4-beta-N-acetylglucosaminyltransferase C</fullName>
    </recommendedName>
</protein>
<evidence type="ECO:0000256" key="3">
    <source>
        <dbReference type="ARBA" id="ARBA00022679"/>
    </source>
</evidence>
<feature type="domain" description="MGAT4 conserved region" evidence="4">
    <location>
        <begin position="37"/>
        <end position="284"/>
    </location>
</feature>
<accession>A0ABN9MIE7</accession>
<dbReference type="InterPro" id="IPR056576">
    <property type="entry name" value="MGAT4_A/B/C_C"/>
</dbReference>
<dbReference type="InterPro" id="IPR006759">
    <property type="entry name" value="Glyco_transf_54"/>
</dbReference>
<evidence type="ECO:0000259" key="5">
    <source>
        <dbReference type="Pfam" id="PF23524"/>
    </source>
</evidence>
<keyword evidence="2" id="KW-0328">Glycosyltransferase</keyword>
<organism evidence="6 7">
    <name type="scientific">Ranitomeya imitator</name>
    <name type="common">mimic poison frog</name>
    <dbReference type="NCBI Taxonomy" id="111125"/>
    <lineage>
        <taxon>Eukaryota</taxon>
        <taxon>Metazoa</taxon>
        <taxon>Chordata</taxon>
        <taxon>Craniata</taxon>
        <taxon>Vertebrata</taxon>
        <taxon>Euteleostomi</taxon>
        <taxon>Amphibia</taxon>
        <taxon>Batrachia</taxon>
        <taxon>Anura</taxon>
        <taxon>Neobatrachia</taxon>
        <taxon>Hyloidea</taxon>
        <taxon>Dendrobatidae</taxon>
        <taxon>Dendrobatinae</taxon>
        <taxon>Ranitomeya</taxon>
    </lineage>
</organism>
<evidence type="ECO:0000313" key="6">
    <source>
        <dbReference type="EMBL" id="CAJ0966556.1"/>
    </source>
</evidence>
<feature type="domain" description="MGAT4 A/B/C C-terminal" evidence="5">
    <location>
        <begin position="299"/>
        <end position="423"/>
    </location>
</feature>
<keyword evidence="7" id="KW-1185">Reference proteome</keyword>
<evidence type="ECO:0000313" key="7">
    <source>
        <dbReference type="Proteomes" id="UP001176940"/>
    </source>
</evidence>
<name>A0ABN9MIE7_9NEOB</name>